<accession>A0A448AWG4</accession>
<dbReference type="KEGG" id="cgle:NCTC11432_00154"/>
<dbReference type="InterPro" id="IPR025345">
    <property type="entry name" value="DUF4249"/>
</dbReference>
<protein>
    <recommendedName>
        <fullName evidence="3">DUF4249 domain-containing protein</fullName>
    </recommendedName>
</protein>
<sequence>MKNTFYIILSLLALTSCEKEVDLDLNDQSGNIVIEGNVTNQPGPYTVKITKSVGFSEPNQYPAVTGAQVILSDDMGQSETLQYTGNGVYQTSTFTGSPGRTYTLKVQAEGKEYTAQSKMPEVVYFDGLKQSSFKFGDKTTYTLLPLFTDPIMLGNRYLFIFTINDLPKKYMNTISDNVNNGLPNQQPLILPNDDNKGRDHEVVAGDKIHVEMQSIDTNVFTYYSALLQISGGNGGTATPTNPPSNISNGALGYFSAHTTDTETFVIQPPVTP</sequence>
<reference evidence="1 2" key="1">
    <citation type="submission" date="2018-12" db="EMBL/GenBank/DDBJ databases">
        <authorList>
            <consortium name="Pathogen Informatics"/>
        </authorList>
    </citation>
    <scope>NUCLEOTIDE SEQUENCE [LARGE SCALE GENOMIC DNA]</scope>
    <source>
        <strain evidence="1 2">NCTC11432</strain>
    </source>
</reference>
<dbReference type="OrthoDB" id="637707at2"/>
<evidence type="ECO:0000313" key="1">
    <source>
        <dbReference type="EMBL" id="VEE04584.1"/>
    </source>
</evidence>
<dbReference type="Proteomes" id="UP000279227">
    <property type="component" value="Chromosome"/>
</dbReference>
<dbReference type="STRING" id="525257.HMPREF0204_14324"/>
<dbReference type="EMBL" id="LR134289">
    <property type="protein sequence ID" value="VEE04584.1"/>
    <property type="molecule type" value="Genomic_DNA"/>
</dbReference>
<evidence type="ECO:0000313" key="2">
    <source>
        <dbReference type="Proteomes" id="UP000279227"/>
    </source>
</evidence>
<proteinExistence type="predicted"/>
<organism evidence="1 2">
    <name type="scientific">Chryseobacterium gleum</name>
    <name type="common">Flavobacterium gleum</name>
    <dbReference type="NCBI Taxonomy" id="250"/>
    <lineage>
        <taxon>Bacteria</taxon>
        <taxon>Pseudomonadati</taxon>
        <taxon>Bacteroidota</taxon>
        <taxon>Flavobacteriia</taxon>
        <taxon>Flavobacteriales</taxon>
        <taxon>Weeksellaceae</taxon>
        <taxon>Chryseobacterium group</taxon>
        <taxon>Chryseobacterium</taxon>
    </lineage>
</organism>
<name>A0A448AWG4_CHRGE</name>
<dbReference type="Pfam" id="PF14054">
    <property type="entry name" value="DUF4249"/>
    <property type="match status" value="1"/>
</dbReference>
<evidence type="ECO:0008006" key="3">
    <source>
        <dbReference type="Google" id="ProtNLM"/>
    </source>
</evidence>
<dbReference type="AlphaFoldDB" id="A0A448AWG4"/>
<dbReference type="GeneID" id="93022663"/>
<dbReference type="RefSeq" id="WP_002980205.1">
    <property type="nucleotide sequence ID" value="NZ_CP068486.1"/>
</dbReference>
<gene>
    <name evidence="1" type="ORF">NCTC11432_00154</name>
</gene>
<dbReference type="PROSITE" id="PS51257">
    <property type="entry name" value="PROKAR_LIPOPROTEIN"/>
    <property type="match status" value="1"/>
</dbReference>